<reference evidence="2" key="2">
    <citation type="submission" date="2020-09" db="EMBL/GenBank/DDBJ databases">
        <authorList>
            <person name="Sun Q."/>
            <person name="Ohkuma M."/>
        </authorList>
    </citation>
    <scope>NUCLEOTIDE SEQUENCE</scope>
    <source>
        <strain evidence="2">JCM 16108</strain>
    </source>
</reference>
<dbReference type="Proteomes" id="UP000765891">
    <property type="component" value="Unassembled WGS sequence"/>
</dbReference>
<protein>
    <submittedName>
        <fullName evidence="2">Uncharacterized protein</fullName>
    </submittedName>
</protein>
<evidence type="ECO:0000313" key="3">
    <source>
        <dbReference type="EMBL" id="MBP1954060.1"/>
    </source>
</evidence>
<feature type="transmembrane region" description="Helical" evidence="1">
    <location>
        <begin position="80"/>
        <end position="113"/>
    </location>
</feature>
<keyword evidence="1" id="KW-0812">Transmembrane</keyword>
<evidence type="ECO:0000256" key="1">
    <source>
        <dbReference type="SAM" id="Phobius"/>
    </source>
</evidence>
<feature type="transmembrane region" description="Helical" evidence="1">
    <location>
        <begin position="270"/>
        <end position="294"/>
    </location>
</feature>
<keyword evidence="1" id="KW-0472">Membrane</keyword>
<dbReference type="Pfam" id="PF24400">
    <property type="entry name" value="DUF7544"/>
    <property type="match status" value="1"/>
</dbReference>
<proteinExistence type="predicted"/>
<reference evidence="2" key="1">
    <citation type="journal article" date="2014" name="Int. J. Syst. Evol. Microbiol.">
        <title>Complete genome sequence of Corynebacterium casei LMG S-19264T (=DSM 44701T), isolated from a smear-ripened cheese.</title>
        <authorList>
            <consortium name="US DOE Joint Genome Institute (JGI-PGF)"/>
            <person name="Walter F."/>
            <person name="Albersmeier A."/>
            <person name="Kalinowski J."/>
            <person name="Ruckert C."/>
        </authorList>
    </citation>
    <scope>NUCLEOTIDE SEQUENCE</scope>
    <source>
        <strain evidence="2">JCM 16108</strain>
    </source>
</reference>
<keyword evidence="4" id="KW-1185">Reference proteome</keyword>
<dbReference type="EMBL" id="JAGGKO010000001">
    <property type="protein sequence ID" value="MBP1954060.1"/>
    <property type="molecule type" value="Genomic_DNA"/>
</dbReference>
<comment type="caution">
    <text evidence="2">The sequence shown here is derived from an EMBL/GenBank/DDBJ whole genome shotgun (WGS) entry which is preliminary data.</text>
</comment>
<dbReference type="OrthoDB" id="137652at2157"/>
<keyword evidence="1" id="KW-1133">Transmembrane helix</keyword>
<name>A0A830FTE4_9EURY</name>
<evidence type="ECO:0000313" key="4">
    <source>
        <dbReference type="Proteomes" id="UP000614609"/>
    </source>
</evidence>
<feature type="transmembrane region" description="Helical" evidence="1">
    <location>
        <begin position="219"/>
        <end position="237"/>
    </location>
</feature>
<sequence>MSLHAVDDIDDAVSVTVAFCRGLAPREWLKLALIALLSGGTAGASSFTWSSDFGGPGPTGGPGPGPGSGMAPGGLPALDAATVVAVVAALVALALVLGAVSATFQFVFVDALVERAVTVRRPFAAHWRDGVRVLAFEVALGLVVLLALVLTVGPLLAGLPVGVLFLLLLPVVGLLALLASVVSGFTRAFVVPIMYHEDVGVLTAWRRLLGVVRANPSEYGVFVVLNFALSLAGGVLVTIGVAIVAFAVALPVGLVFGLPFVLAGASGVLAWAWLGVGLLLGALAFLLGVGLVTAPVQAALRYYALLLLGDTAPALALVADQRLAAREA</sequence>
<feature type="transmembrane region" description="Helical" evidence="1">
    <location>
        <begin position="163"/>
        <end position="185"/>
    </location>
</feature>
<dbReference type="Proteomes" id="UP000614609">
    <property type="component" value="Unassembled WGS sequence"/>
</dbReference>
<dbReference type="InterPro" id="IPR055966">
    <property type="entry name" value="DUF7544"/>
</dbReference>
<reference evidence="3" key="3">
    <citation type="submission" date="2021-03" db="EMBL/GenBank/DDBJ databases">
        <title>Genomic Encyclopedia of Type Strains, Phase IV (KMG-IV): sequencing the most valuable type-strain genomes for metagenomic binning, comparative biology and taxonomic classification.</title>
        <authorList>
            <person name="Goeker M."/>
        </authorList>
    </citation>
    <scope>NUCLEOTIDE SEQUENCE</scope>
    <source>
        <strain evidence="3">DSM 22443</strain>
    </source>
</reference>
<accession>A0A830FTE4</accession>
<dbReference type="AlphaFoldDB" id="A0A830FTE4"/>
<dbReference type="EMBL" id="BMOO01000001">
    <property type="protein sequence ID" value="GGM57016.1"/>
    <property type="molecule type" value="Genomic_DNA"/>
</dbReference>
<feature type="transmembrane region" description="Helical" evidence="1">
    <location>
        <begin position="134"/>
        <end position="157"/>
    </location>
</feature>
<gene>
    <name evidence="2" type="ORF">GCM10009017_03990</name>
    <name evidence="3" type="ORF">J2752_000941</name>
</gene>
<dbReference type="RefSeq" id="WP_188869305.1">
    <property type="nucleotide sequence ID" value="NZ_BMOO01000001.1"/>
</dbReference>
<feature type="transmembrane region" description="Helical" evidence="1">
    <location>
        <begin position="31"/>
        <end position="49"/>
    </location>
</feature>
<organism evidence="2 4">
    <name type="scientific">Halarchaeum rubridurum</name>
    <dbReference type="NCBI Taxonomy" id="489911"/>
    <lineage>
        <taxon>Archaea</taxon>
        <taxon>Methanobacteriati</taxon>
        <taxon>Methanobacteriota</taxon>
        <taxon>Stenosarchaea group</taxon>
        <taxon>Halobacteria</taxon>
        <taxon>Halobacteriales</taxon>
        <taxon>Halobacteriaceae</taxon>
    </lineage>
</organism>
<evidence type="ECO:0000313" key="2">
    <source>
        <dbReference type="EMBL" id="GGM57016.1"/>
    </source>
</evidence>